<evidence type="ECO:0000313" key="12">
    <source>
        <dbReference type="EMBL" id="CAF3705217.1"/>
    </source>
</evidence>
<evidence type="ECO:0000256" key="9">
    <source>
        <dbReference type="SAM" id="Coils"/>
    </source>
</evidence>
<evidence type="ECO:0000256" key="2">
    <source>
        <dbReference type="ARBA" id="ARBA00011832"/>
    </source>
</evidence>
<dbReference type="Proteomes" id="UP000677228">
    <property type="component" value="Unassembled WGS sequence"/>
</dbReference>
<keyword evidence="4" id="KW-0963">Cytoplasm</keyword>
<protein>
    <recommendedName>
        <fullName evidence="3">Centrosomal protein of 70 kDa</fullName>
    </recommendedName>
</protein>
<comment type="subcellular location">
    <subcellularLocation>
        <location evidence="1">Cytoplasm</location>
        <location evidence="1">Cytoskeleton</location>
        <location evidence="1">Microtubule organizing center</location>
        <location evidence="1">Centrosome</location>
    </subcellularLocation>
</comment>
<dbReference type="PANTHER" id="PTHR14594">
    <property type="entry name" value="CENTROSOMAL PROTEIN OF 70 KDA"/>
    <property type="match status" value="1"/>
</dbReference>
<name>A0A8S2I2L2_9BILA</name>
<dbReference type="Proteomes" id="UP000682733">
    <property type="component" value="Unassembled WGS sequence"/>
</dbReference>
<evidence type="ECO:0000313" key="13">
    <source>
        <dbReference type="Proteomes" id="UP000682733"/>
    </source>
</evidence>
<dbReference type="EMBL" id="CAJOBA010004175">
    <property type="protein sequence ID" value="CAF3705217.1"/>
    <property type="molecule type" value="Genomic_DNA"/>
</dbReference>
<accession>A0A8S2I2L2</accession>
<evidence type="ECO:0000313" key="11">
    <source>
        <dbReference type="EMBL" id="CAF0928348.1"/>
    </source>
</evidence>
<comment type="subunit">
    <text evidence="2">Directly interacts with tubulin-gamma; this interaction determines centrosomal localization.</text>
</comment>
<feature type="non-terminal residue" evidence="12">
    <location>
        <position position="1"/>
    </location>
</feature>
<evidence type="ECO:0000256" key="7">
    <source>
        <dbReference type="ARBA" id="ARBA00023212"/>
    </source>
</evidence>
<keyword evidence="6 9" id="KW-0175">Coiled coil</keyword>
<feature type="coiled-coil region" evidence="9">
    <location>
        <begin position="210"/>
        <end position="251"/>
    </location>
</feature>
<feature type="compositionally biased region" description="Acidic residues" evidence="10">
    <location>
        <begin position="99"/>
        <end position="111"/>
    </location>
</feature>
<evidence type="ECO:0000256" key="6">
    <source>
        <dbReference type="ARBA" id="ARBA00023054"/>
    </source>
</evidence>
<evidence type="ECO:0000256" key="4">
    <source>
        <dbReference type="ARBA" id="ARBA00022490"/>
    </source>
</evidence>
<evidence type="ECO:0000256" key="8">
    <source>
        <dbReference type="ARBA" id="ARBA00025273"/>
    </source>
</evidence>
<evidence type="ECO:0000256" key="5">
    <source>
        <dbReference type="ARBA" id="ARBA00022803"/>
    </source>
</evidence>
<dbReference type="InterPro" id="IPR037692">
    <property type="entry name" value="CEP70"/>
</dbReference>
<dbReference type="GO" id="GO:0005813">
    <property type="term" value="C:centrosome"/>
    <property type="evidence" value="ECO:0007669"/>
    <property type="project" value="UniProtKB-SubCell"/>
</dbReference>
<dbReference type="AlphaFoldDB" id="A0A8S2I2L2"/>
<keyword evidence="7" id="KW-0206">Cytoskeleton</keyword>
<comment type="function">
    <text evidence="8">Plays a role in the organization of both preexisting and nascent microtubules in interphase cells. During mitosis, required for the organization and orientation of the mitotic spindle.</text>
</comment>
<evidence type="ECO:0000256" key="3">
    <source>
        <dbReference type="ARBA" id="ARBA00018408"/>
    </source>
</evidence>
<keyword evidence="5" id="KW-0802">TPR repeat</keyword>
<feature type="region of interest" description="Disordered" evidence="10">
    <location>
        <begin position="30"/>
        <end position="112"/>
    </location>
</feature>
<reference evidence="12" key="1">
    <citation type="submission" date="2021-02" db="EMBL/GenBank/DDBJ databases">
        <authorList>
            <person name="Nowell W R."/>
        </authorList>
    </citation>
    <scope>NUCLEOTIDE SEQUENCE</scope>
</reference>
<organism evidence="12 13">
    <name type="scientific">Didymodactylos carnosus</name>
    <dbReference type="NCBI Taxonomy" id="1234261"/>
    <lineage>
        <taxon>Eukaryota</taxon>
        <taxon>Metazoa</taxon>
        <taxon>Spiralia</taxon>
        <taxon>Gnathifera</taxon>
        <taxon>Rotifera</taxon>
        <taxon>Eurotatoria</taxon>
        <taxon>Bdelloidea</taxon>
        <taxon>Philodinida</taxon>
        <taxon>Philodinidae</taxon>
        <taxon>Didymodactylos</taxon>
    </lineage>
</organism>
<feature type="coiled-coil region" evidence="9">
    <location>
        <begin position="150"/>
        <end position="177"/>
    </location>
</feature>
<proteinExistence type="predicted"/>
<dbReference type="GO" id="GO:0043015">
    <property type="term" value="F:gamma-tubulin binding"/>
    <property type="evidence" value="ECO:0007669"/>
    <property type="project" value="InterPro"/>
</dbReference>
<feature type="compositionally biased region" description="Polar residues" evidence="10">
    <location>
        <begin position="63"/>
        <end position="72"/>
    </location>
</feature>
<evidence type="ECO:0000256" key="10">
    <source>
        <dbReference type="SAM" id="MobiDB-lite"/>
    </source>
</evidence>
<dbReference type="EMBL" id="CAJNOK010004173">
    <property type="protein sequence ID" value="CAF0928348.1"/>
    <property type="molecule type" value="Genomic_DNA"/>
</dbReference>
<dbReference type="GO" id="GO:0070507">
    <property type="term" value="P:regulation of microtubule cytoskeleton organization"/>
    <property type="evidence" value="ECO:0007669"/>
    <property type="project" value="InterPro"/>
</dbReference>
<dbReference type="GO" id="GO:0060271">
    <property type="term" value="P:cilium assembly"/>
    <property type="evidence" value="ECO:0007669"/>
    <property type="project" value="InterPro"/>
</dbReference>
<comment type="caution">
    <text evidence="12">The sequence shown here is derived from an EMBL/GenBank/DDBJ whole genome shotgun (WGS) entry which is preliminary data.</text>
</comment>
<dbReference type="PANTHER" id="PTHR14594:SF1">
    <property type="entry name" value="CENTROSOMAL PROTEIN OF 70 KDA"/>
    <property type="match status" value="1"/>
</dbReference>
<gene>
    <name evidence="11" type="ORF">OVA965_LOCUS11011</name>
    <name evidence="12" type="ORF">TMI583_LOCUS11007</name>
</gene>
<sequence>AFILMTNNLSNTMRTYWNKTQNEEILNNTITSNQASSSRRRLPFSSSNMSLTTDNNIRKKSSGNHTSQNTKLKPTIVNGHTKRQNGNSYINVDTPTTTNDDDDDDDDDTDDQLTNVQTLDETNEADFTLDTSHNNNELIGVDNQNNQQMIHELLQSNMNLKHEIRDIRHQIRKSDKQTKLYTSKTIDDPECSFLPANNDDSISTNNDKILNKYKQEANSYKIQLDNCQGTIAQLRKTIDVMEKRLDQLRTMEQNDKSKHSTMNNDSQAGTNHRFIHELFHMCIKHNRQLSSSKYNTNNNEKHTKPSHHDMRNYVWQTFSDMFKDKSNQKRVQQNARDQVTSDNNNLNHFICKCSDRIYKDHHPSYQFCLGIIEQCQSLFDSKCFTQIPTTLNELYYKQGELSNFKKSVASALGVDTYKTSCPKLIKVLQTNLDDCKSNEFYTFKKLTKINDMSEAITKIRAYDDFVPYYHKFIEQVANQLEVSKIEEIISAIKTLKLLAHTQKYDDTHTYSNGNDDRLLVLTNQNDKNDSDSKKSDNSIVENIKKKYSGLMTTTSTRLPIYRTTSMNVSHSPLSSYKTRTNTNYDDTLSIYSSKRELKRPLGSSNSLQTRKVNTETRKIIRNGISNNREQDENS</sequence>
<evidence type="ECO:0000256" key="1">
    <source>
        <dbReference type="ARBA" id="ARBA00004300"/>
    </source>
</evidence>